<keyword evidence="3" id="KW-1185">Reference proteome</keyword>
<sequence length="870" mass="96329">MKKFIVLSLLFACASVFSQNDCSDAIVVCGNSGFQNLNATGVGIQELSGSNTCSSQENNSLWIKIKIDKGGTLDFTLTPTNPDGSHNTDINIDFDFFIFGPNVNCGNIGQAIRCSTTNPAASNQGNNLTGIRASETDISEGPGPQGNSFVRSLNVNDNDSYFLVIDRPIGSSSFKIDWTGSATFNNPPTINPPTIGQSYDLEECDNDGTFDNSTNFDLTTNTIPILNGQTDIKISYHLSDNDAQTNTNAITNPNSFKNTSNPQKIFIRLTNINSECFSVTDFNVTVNNNINITQPTNYTVCDDINSGSNTDGFYSSFLLSSKDNEILGVLDPSTHTVNYYLSLTDAQNDINPINKNTFFTNTKKDSQEIFIRVQNNFSCLNTATSFNLEINPIPDFVTIQPYQQCDFDSNPTDGITIFNLQSKEAEISNNNTNVTVLFFESQTNLNNNSPITSPENYTNTISFNQKLFVKIINNSTQCFNTGSLDLIVNSSGLGTFDDIYSCELDSNASNPNATQSIGSQNTFFDFNIKREDIITKSNGALTTATHSIEFYRTANDASLQTNKILPPYENNLFTDNSEIFVRIISKTNNACESVGKFNLQVESLPIPQGNLNDIILCVDNPRLNPQPQTIPLNADTGNPTDSYKWYVNGNLITGETSAIYNANSEAEYKVEAYRKYPNIAELCVGYNTFYVKESNQALIVNLESVDDQDNPNNNKIKIVVDGLGDYEYALNSTNLSDFVKGSENLSYTFTDIPPGLNTISIRDRNGCGIATSNQISTIYFQRHFTPNGDGYFDTWKVLGVDNEYYDVVRVQIFNRFGKLINEITDKNHPGWDGVYNGAILPSNDYWYNAELIDNDGKVRKKTGHFSLLRK</sequence>
<dbReference type="EMBL" id="CP122539">
    <property type="protein sequence ID" value="WGH75612.1"/>
    <property type="molecule type" value="Genomic_DNA"/>
</dbReference>
<keyword evidence="1" id="KW-0732">Signal</keyword>
<feature type="signal peptide" evidence="1">
    <location>
        <begin position="1"/>
        <end position="18"/>
    </location>
</feature>
<proteinExistence type="predicted"/>
<dbReference type="RefSeq" id="WP_279651486.1">
    <property type="nucleotide sequence ID" value="NZ_CP122539.1"/>
</dbReference>
<gene>
    <name evidence="2" type="ORF">P8625_00170</name>
</gene>
<dbReference type="NCBIfam" id="TIGR04131">
    <property type="entry name" value="Bac_Flav_CTERM"/>
    <property type="match status" value="1"/>
</dbReference>
<accession>A0ABY8L2E2</accession>
<dbReference type="Proteomes" id="UP001232001">
    <property type="component" value="Chromosome"/>
</dbReference>
<feature type="chain" id="PRO_5047391616" evidence="1">
    <location>
        <begin position="19"/>
        <end position="870"/>
    </location>
</feature>
<evidence type="ECO:0000313" key="2">
    <source>
        <dbReference type="EMBL" id="WGH75612.1"/>
    </source>
</evidence>
<evidence type="ECO:0000313" key="3">
    <source>
        <dbReference type="Proteomes" id="UP001232001"/>
    </source>
</evidence>
<dbReference type="InterPro" id="IPR026341">
    <property type="entry name" value="T9SS_type_B"/>
</dbReference>
<reference evidence="2 3" key="1">
    <citation type="submission" date="2023-04" db="EMBL/GenBank/DDBJ databases">
        <title>Tenacibaculum tangerinum sp. nov., isolated from sea tidal flat of South Korea.</title>
        <authorList>
            <person name="Lee S.H."/>
            <person name="Kim J.-J."/>
        </authorList>
    </citation>
    <scope>NUCLEOTIDE SEQUENCE [LARGE SCALE GENOMIC DNA]</scope>
    <source>
        <strain evidence="2 3">GRR-S3-23</strain>
    </source>
</reference>
<protein>
    <submittedName>
        <fullName evidence="2">T9SS type B sorting domain-containing protein</fullName>
    </submittedName>
</protein>
<dbReference type="Pfam" id="PF13585">
    <property type="entry name" value="CHU_C"/>
    <property type="match status" value="1"/>
</dbReference>
<organism evidence="2 3">
    <name type="scientific">Tenacibaculum tangerinum</name>
    <dbReference type="NCBI Taxonomy" id="3038772"/>
    <lineage>
        <taxon>Bacteria</taxon>
        <taxon>Pseudomonadati</taxon>
        <taxon>Bacteroidota</taxon>
        <taxon>Flavobacteriia</taxon>
        <taxon>Flavobacteriales</taxon>
        <taxon>Flavobacteriaceae</taxon>
        <taxon>Tenacibaculum</taxon>
    </lineage>
</organism>
<name>A0ABY8L2E2_9FLAO</name>
<evidence type="ECO:0000256" key="1">
    <source>
        <dbReference type="SAM" id="SignalP"/>
    </source>
</evidence>